<dbReference type="EMBL" id="MK250085">
    <property type="protein sequence ID" value="QDY51752.1"/>
    <property type="molecule type" value="Genomic_DNA"/>
</dbReference>
<dbReference type="InterPro" id="IPR013083">
    <property type="entry name" value="Znf_RING/FYVE/PHD"/>
</dbReference>
<organism evidence="3">
    <name type="scientific">Mimiviridae sp. ChoanoV1</name>
    <dbReference type="NCBI Taxonomy" id="2596887"/>
    <lineage>
        <taxon>Viruses</taxon>
        <taxon>Varidnaviria</taxon>
        <taxon>Bamfordvirae</taxon>
        <taxon>Nucleocytoviricota</taxon>
        <taxon>Megaviricetes</taxon>
        <taxon>Imitervirales</taxon>
        <taxon>Schizomimiviridae</taxon>
    </lineage>
</organism>
<gene>
    <name evidence="3" type="ORF">1_137</name>
</gene>
<dbReference type="GO" id="GO:0008270">
    <property type="term" value="F:zinc ion binding"/>
    <property type="evidence" value="ECO:0007669"/>
    <property type="project" value="UniProtKB-KW"/>
</dbReference>
<dbReference type="InterPro" id="IPR001841">
    <property type="entry name" value="Znf_RING"/>
</dbReference>
<dbReference type="PROSITE" id="PS50089">
    <property type="entry name" value="ZF_RING_2"/>
    <property type="match status" value="1"/>
</dbReference>
<evidence type="ECO:0000259" key="2">
    <source>
        <dbReference type="PROSITE" id="PS50089"/>
    </source>
</evidence>
<keyword evidence="1" id="KW-0862">Zinc</keyword>
<feature type="domain" description="RING-type" evidence="2">
    <location>
        <begin position="325"/>
        <end position="362"/>
    </location>
</feature>
<sequence>MELFPNQKILFKNEENKIKTYQLIKKIKLHNLIKLNFLNQFMIYIFSPDDENLIIRLYKGKYELNSKFWNFEELYLLTSIKINFGEIDNDIYDLDNIENIDYIKKNDITLDNIDFIIYYPYDVKESEISFYNLQQLNYIDIDEEFEEKTLYSNWGFDCNYKDIKWMVNIESLINSNYGIGDNKLYYVRSKDFTKMKFSEIYYKHIDLDSILYQKIIESVSFVCDCCGDYFQNLENTKLWHNDLFGDLCERCYLNKKKSENYRKNIIKNKILLIGKRKLFEKELIKTKLYLAKNKVNDLSVENKNEICKKILHQTLKTLNKQYYKCSICLDNMEYDIYSGSCGHCFHKNCILSIHNEECPLCRIHTNFYKIYLDN</sequence>
<evidence type="ECO:0000313" key="3">
    <source>
        <dbReference type="EMBL" id="QDY51752.1"/>
    </source>
</evidence>
<name>A0A5B8IHJ9_9VIRU</name>
<keyword evidence="1" id="KW-0479">Metal-binding</keyword>
<keyword evidence="1" id="KW-0863">Zinc-finger</keyword>
<accession>A0A5B8IHJ9</accession>
<dbReference type="SUPFAM" id="SSF57850">
    <property type="entry name" value="RING/U-box"/>
    <property type="match status" value="1"/>
</dbReference>
<dbReference type="Pfam" id="PF13639">
    <property type="entry name" value="zf-RING_2"/>
    <property type="match status" value="1"/>
</dbReference>
<dbReference type="SMART" id="SM00184">
    <property type="entry name" value="RING"/>
    <property type="match status" value="1"/>
</dbReference>
<proteinExistence type="predicted"/>
<evidence type="ECO:0000256" key="1">
    <source>
        <dbReference type="PROSITE-ProRule" id="PRU00175"/>
    </source>
</evidence>
<dbReference type="Gene3D" id="3.30.40.10">
    <property type="entry name" value="Zinc/RING finger domain, C3HC4 (zinc finger)"/>
    <property type="match status" value="1"/>
</dbReference>
<protein>
    <recommendedName>
        <fullName evidence="2">RING-type domain-containing protein</fullName>
    </recommendedName>
</protein>
<reference evidence="3" key="1">
    <citation type="submission" date="2018-11" db="EMBL/GenBank/DDBJ databases">
        <title>A distinct lineage of giant viruses engineers rhodopsin photosystems in predatory marine eukaryotes.</title>
        <authorList>
            <person name="Needham D.M."/>
            <person name="Yoshizawa S."/>
            <person name="Hosaka T."/>
            <person name="Poirier C."/>
            <person name="Choi C.-J."/>
            <person name="Hehenberger E."/>
            <person name="Irwin N.A.T."/>
            <person name="Wilken S."/>
            <person name="Yung C.-M."/>
            <person name="Bachy C."/>
            <person name="Kurihara R."/>
            <person name="Nakajima Y."/>
            <person name="Kojima K."/>
            <person name="Kimura-Someya T."/>
            <person name="Leonard G."/>
            <person name="Malmstrom R.R."/>
            <person name="Mende D."/>
            <person name="Olson D.K."/>
            <person name="Sudo Y."/>
            <person name="Sudek S."/>
            <person name="Richards T.A."/>
            <person name="DeLong E.F."/>
            <person name="Keeling P.J."/>
            <person name="Santoro A.E."/>
            <person name="Shirouzu M."/>
            <person name="Iwasaki W."/>
            <person name="Worden A.Z."/>
        </authorList>
    </citation>
    <scope>NUCLEOTIDE SEQUENCE</scope>
</reference>